<accession>A0A9D1TFI0</accession>
<sequence>MAYSRQMQDSNLYSFYFAPRGNRRMADLGMQLSQMYLSPFDHIIGIIGDAGAGKSLLIKGMFPGLDLTNDDEGVNIRPLPLLHEDLSDPFSPHTYHLDIRFESAFTQMHVLAEAILEAAGYGKMVIVEHFELIHPFLKRNADLLVGIGEEIIITRPNMFGPLPENIARIVHKSVAYRKMAHTLEDLCVYFMGEGYAQDGPRSDVRHGFVLLFEEKPSVDLHWLEEQVREAVKKDLPVSYYDENHVQIGDHVMECLGPRMHISSTGKIEEFTLIKDYPQDPATGYYMLIGLIGSNRTEDIHDLNRIDLNRQLHRS</sequence>
<evidence type="ECO:0000313" key="1">
    <source>
        <dbReference type="EMBL" id="HIV38879.1"/>
    </source>
</evidence>
<protein>
    <submittedName>
        <fullName evidence="1">Alanine-tRNA synthetase second additional domain-containing protein</fullName>
    </submittedName>
</protein>
<comment type="caution">
    <text evidence="1">The sequence shown here is derived from an EMBL/GenBank/DDBJ whole genome shotgun (WGS) entry which is preliminary data.</text>
</comment>
<gene>
    <name evidence="1" type="ORF">H9747_07760</name>
</gene>
<dbReference type="AlphaFoldDB" id="A0A9D1TFI0"/>
<dbReference type="Proteomes" id="UP000886814">
    <property type="component" value="Unassembled WGS sequence"/>
</dbReference>
<reference evidence="1" key="1">
    <citation type="journal article" date="2021" name="PeerJ">
        <title>Extensive microbial diversity within the chicken gut microbiome revealed by metagenomics and culture.</title>
        <authorList>
            <person name="Gilroy R."/>
            <person name="Ravi A."/>
            <person name="Getino M."/>
            <person name="Pursley I."/>
            <person name="Horton D.L."/>
            <person name="Alikhan N.F."/>
            <person name="Baker D."/>
            <person name="Gharbi K."/>
            <person name="Hall N."/>
            <person name="Watson M."/>
            <person name="Adriaenssens E.M."/>
            <person name="Foster-Nyarko E."/>
            <person name="Jarju S."/>
            <person name="Secka A."/>
            <person name="Antonio M."/>
            <person name="Oren A."/>
            <person name="Chaudhuri R.R."/>
            <person name="La Ragione R."/>
            <person name="Hildebrand F."/>
            <person name="Pallen M.J."/>
        </authorList>
    </citation>
    <scope>NUCLEOTIDE SEQUENCE</scope>
    <source>
        <strain evidence="1">CHK195-9823</strain>
    </source>
</reference>
<dbReference type="EMBL" id="DXIQ01000049">
    <property type="protein sequence ID" value="HIV38879.1"/>
    <property type="molecule type" value="Genomic_DNA"/>
</dbReference>
<proteinExistence type="predicted"/>
<organism evidence="1 2">
    <name type="scientific">Candidatus Blautia stercorigallinarum</name>
    <dbReference type="NCBI Taxonomy" id="2838501"/>
    <lineage>
        <taxon>Bacteria</taxon>
        <taxon>Bacillati</taxon>
        <taxon>Bacillota</taxon>
        <taxon>Clostridia</taxon>
        <taxon>Lachnospirales</taxon>
        <taxon>Lachnospiraceae</taxon>
        <taxon>Blautia</taxon>
    </lineage>
</organism>
<reference evidence="1" key="2">
    <citation type="submission" date="2021-04" db="EMBL/GenBank/DDBJ databases">
        <authorList>
            <person name="Gilroy R."/>
        </authorList>
    </citation>
    <scope>NUCLEOTIDE SEQUENCE</scope>
    <source>
        <strain evidence="1">CHK195-9823</strain>
    </source>
</reference>
<evidence type="ECO:0000313" key="2">
    <source>
        <dbReference type="Proteomes" id="UP000886814"/>
    </source>
</evidence>
<name>A0A9D1TFI0_9FIRM</name>